<dbReference type="AlphaFoldDB" id="A0AAW1LPC3"/>
<evidence type="ECO:0000313" key="2">
    <source>
        <dbReference type="Proteomes" id="UP001443914"/>
    </source>
</evidence>
<accession>A0AAW1LPC3</accession>
<reference evidence="1" key="1">
    <citation type="submission" date="2024-03" db="EMBL/GenBank/DDBJ databases">
        <title>WGS assembly of Saponaria officinalis var. Norfolk2.</title>
        <authorList>
            <person name="Jenkins J."/>
            <person name="Shu S."/>
            <person name="Grimwood J."/>
            <person name="Barry K."/>
            <person name="Goodstein D."/>
            <person name="Schmutz J."/>
            <person name="Leebens-Mack J."/>
            <person name="Osbourn A."/>
        </authorList>
    </citation>
    <scope>NUCLEOTIDE SEQUENCE [LARGE SCALE GENOMIC DNA]</scope>
    <source>
        <strain evidence="1">JIC</strain>
    </source>
</reference>
<name>A0AAW1LPC3_SAPOF</name>
<evidence type="ECO:0008006" key="3">
    <source>
        <dbReference type="Google" id="ProtNLM"/>
    </source>
</evidence>
<comment type="caution">
    <text evidence="1">The sequence shown here is derived from an EMBL/GenBank/DDBJ whole genome shotgun (WGS) entry which is preliminary data.</text>
</comment>
<proteinExistence type="predicted"/>
<keyword evidence="2" id="KW-1185">Reference proteome</keyword>
<organism evidence="1 2">
    <name type="scientific">Saponaria officinalis</name>
    <name type="common">Common soapwort</name>
    <name type="synonym">Lychnis saponaria</name>
    <dbReference type="NCBI Taxonomy" id="3572"/>
    <lineage>
        <taxon>Eukaryota</taxon>
        <taxon>Viridiplantae</taxon>
        <taxon>Streptophyta</taxon>
        <taxon>Embryophyta</taxon>
        <taxon>Tracheophyta</taxon>
        <taxon>Spermatophyta</taxon>
        <taxon>Magnoliopsida</taxon>
        <taxon>eudicotyledons</taxon>
        <taxon>Gunneridae</taxon>
        <taxon>Pentapetalae</taxon>
        <taxon>Caryophyllales</taxon>
        <taxon>Caryophyllaceae</taxon>
        <taxon>Caryophylleae</taxon>
        <taxon>Saponaria</taxon>
    </lineage>
</organism>
<gene>
    <name evidence="1" type="ORF">RND81_04G241500</name>
</gene>
<protein>
    <recommendedName>
        <fullName evidence="3">Secreted protein</fullName>
    </recommendedName>
</protein>
<dbReference type="EMBL" id="JBDFQZ010000004">
    <property type="protein sequence ID" value="KAK9735967.1"/>
    <property type="molecule type" value="Genomic_DNA"/>
</dbReference>
<evidence type="ECO:0000313" key="1">
    <source>
        <dbReference type="EMBL" id="KAK9735967.1"/>
    </source>
</evidence>
<dbReference type="Proteomes" id="UP001443914">
    <property type="component" value="Unassembled WGS sequence"/>
</dbReference>
<sequence length="126" mass="14230">MVADLLLLLGLGLDRHFDGALNSKGEWLRNIIFNQPQSMHSHTSPRPTRCAKKKLIAANWKIKATRQSRVTHQATRQFKLPLPRRGAHIFWLRESASLSPLFLSSSVLILEGAERGRGLKKQAKVL</sequence>